<accession>A0A0M3HWV2</accession>
<dbReference type="AlphaFoldDB" id="A0A0M3HWV2"/>
<name>A0A0M3HWV2_ASCLU</name>
<organism evidence="1 2">
    <name type="scientific">Ascaris lumbricoides</name>
    <name type="common">Giant roundworm</name>
    <dbReference type="NCBI Taxonomy" id="6252"/>
    <lineage>
        <taxon>Eukaryota</taxon>
        <taxon>Metazoa</taxon>
        <taxon>Ecdysozoa</taxon>
        <taxon>Nematoda</taxon>
        <taxon>Chromadorea</taxon>
        <taxon>Rhabditida</taxon>
        <taxon>Spirurina</taxon>
        <taxon>Ascaridomorpha</taxon>
        <taxon>Ascaridoidea</taxon>
        <taxon>Ascarididae</taxon>
        <taxon>Ascaris</taxon>
    </lineage>
</organism>
<keyword evidence="1" id="KW-1185">Reference proteome</keyword>
<evidence type="ECO:0000313" key="1">
    <source>
        <dbReference type="Proteomes" id="UP000036681"/>
    </source>
</evidence>
<evidence type="ECO:0000313" key="2">
    <source>
        <dbReference type="WBParaSite" id="ALUE_0000768601-mRNA-1"/>
    </source>
</evidence>
<protein>
    <submittedName>
        <fullName evidence="2">Ovule protein</fullName>
    </submittedName>
</protein>
<reference evidence="2" key="1">
    <citation type="submission" date="2017-02" db="UniProtKB">
        <authorList>
            <consortium name="WormBaseParasite"/>
        </authorList>
    </citation>
    <scope>IDENTIFICATION</scope>
</reference>
<dbReference type="Proteomes" id="UP000036681">
    <property type="component" value="Unplaced"/>
</dbReference>
<dbReference type="WBParaSite" id="ALUE_0000768601-mRNA-1">
    <property type="protein sequence ID" value="ALUE_0000768601-mRNA-1"/>
    <property type="gene ID" value="ALUE_0000768601"/>
</dbReference>
<sequence length="92" mass="10669">MSYSILHLTTSMTNVDNIMLESSFSNFCMKNRKRHTRAILRVMLLICRLYDVLNRFCESFGNLCKKKRSISYLDNCGNCGQSDRFSVEKGVD</sequence>
<proteinExistence type="predicted"/>